<evidence type="ECO:0000313" key="1">
    <source>
        <dbReference type="EMBL" id="MBB6005178.1"/>
    </source>
</evidence>
<proteinExistence type="predicted"/>
<dbReference type="NCBIfam" id="TIGR03511">
    <property type="entry name" value="GldH_lipo"/>
    <property type="match status" value="1"/>
</dbReference>
<protein>
    <submittedName>
        <fullName evidence="1">Gliding motility-associated lipoprotein GldH</fullName>
    </submittedName>
</protein>
<dbReference type="RefSeq" id="WP_229202909.1">
    <property type="nucleotide sequence ID" value="NZ_JACHKT010000037.1"/>
</dbReference>
<dbReference type="InterPro" id="IPR020018">
    <property type="entry name" value="Motility-assoc_lipoprot_GldH"/>
</dbReference>
<dbReference type="Pfam" id="PF14109">
    <property type="entry name" value="GldH_lipo"/>
    <property type="match status" value="1"/>
</dbReference>
<accession>A0A841EX38</accession>
<dbReference type="AlphaFoldDB" id="A0A841EX38"/>
<reference evidence="1 2" key="1">
    <citation type="submission" date="2020-08" db="EMBL/GenBank/DDBJ databases">
        <title>Functional genomics of gut bacteria from endangered species of beetles.</title>
        <authorList>
            <person name="Carlos-Shanley C."/>
        </authorList>
    </citation>
    <scope>NUCLEOTIDE SEQUENCE [LARGE SCALE GENOMIC DNA]</scope>
    <source>
        <strain evidence="1 2">S00070</strain>
    </source>
</reference>
<keyword evidence="1" id="KW-0449">Lipoprotein</keyword>
<dbReference type="EMBL" id="JACHKT010000037">
    <property type="protein sequence ID" value="MBB6005178.1"/>
    <property type="molecule type" value="Genomic_DNA"/>
</dbReference>
<evidence type="ECO:0000313" key="2">
    <source>
        <dbReference type="Proteomes" id="UP000524404"/>
    </source>
</evidence>
<name>A0A841EX38_9BACT</name>
<keyword evidence="2" id="KW-1185">Reference proteome</keyword>
<dbReference type="Proteomes" id="UP000524404">
    <property type="component" value="Unassembled WGS sequence"/>
</dbReference>
<organism evidence="1 2">
    <name type="scientific">Arcicella rosea</name>
    <dbReference type="NCBI Taxonomy" id="502909"/>
    <lineage>
        <taxon>Bacteria</taxon>
        <taxon>Pseudomonadati</taxon>
        <taxon>Bacteroidota</taxon>
        <taxon>Cytophagia</taxon>
        <taxon>Cytophagales</taxon>
        <taxon>Flectobacillaceae</taxon>
        <taxon>Arcicella</taxon>
    </lineage>
</organism>
<gene>
    <name evidence="1" type="ORF">HNP25_003850</name>
</gene>
<comment type="caution">
    <text evidence="1">The sequence shown here is derived from an EMBL/GenBank/DDBJ whole genome shotgun (WGS) entry which is preliminary data.</text>
</comment>
<sequence>MTITKQSSDMWSKRYLVNKVIAESFSKSKNLLNVQIMALLTICLFTLSSCDTNTILKDNYDIPDAKWFIKDAPTFTFEVKDAASTYNVFYTIRNNRSYPYYNLYLTHYLSTDAGKVIHQKLDEVILFDQASGRPLGEGLGDIYDHKVLVFKDFRFPKNGKYKIQIRQYMRQDPLLDIVSAGFSIEKVIH</sequence>